<dbReference type="RefSeq" id="WP_121220409.1">
    <property type="nucleotide sequence ID" value="NZ_JBIUBA010000081.1"/>
</dbReference>
<keyword evidence="2" id="KW-0732">Signal</keyword>
<protein>
    <recommendedName>
        <fullName evidence="5">Outer membrane repeat protein</fullName>
    </recommendedName>
</protein>
<evidence type="ECO:0000313" key="4">
    <source>
        <dbReference type="Proteomes" id="UP000272729"/>
    </source>
</evidence>
<feature type="compositionally biased region" description="Polar residues" evidence="1">
    <location>
        <begin position="77"/>
        <end position="86"/>
    </location>
</feature>
<evidence type="ECO:0008006" key="5">
    <source>
        <dbReference type="Google" id="ProtNLM"/>
    </source>
</evidence>
<dbReference type="SUPFAM" id="SSF51126">
    <property type="entry name" value="Pectin lyase-like"/>
    <property type="match status" value="1"/>
</dbReference>
<gene>
    <name evidence="3" type="ORF">DFJ66_2185</name>
</gene>
<evidence type="ECO:0000313" key="3">
    <source>
        <dbReference type="EMBL" id="RKT68992.1"/>
    </source>
</evidence>
<name>A0A495X4X0_9PSEU</name>
<reference evidence="3 4" key="1">
    <citation type="submission" date="2018-10" db="EMBL/GenBank/DDBJ databases">
        <title>Sequencing the genomes of 1000 actinobacteria strains.</title>
        <authorList>
            <person name="Klenk H.-P."/>
        </authorList>
    </citation>
    <scope>NUCLEOTIDE SEQUENCE [LARGE SCALE GENOMIC DNA]</scope>
    <source>
        <strain evidence="3 4">DSM 43911</strain>
    </source>
</reference>
<proteinExistence type="predicted"/>
<dbReference type="EMBL" id="RBXR01000001">
    <property type="protein sequence ID" value="RKT68992.1"/>
    <property type="molecule type" value="Genomic_DNA"/>
</dbReference>
<feature type="signal peptide" evidence="2">
    <location>
        <begin position="1"/>
        <end position="26"/>
    </location>
</feature>
<feature type="region of interest" description="Disordered" evidence="1">
    <location>
        <begin position="25"/>
        <end position="86"/>
    </location>
</feature>
<feature type="chain" id="PRO_5038906582" description="Outer membrane repeat protein" evidence="2">
    <location>
        <begin position="27"/>
        <end position="375"/>
    </location>
</feature>
<accession>A0A495X4X0</accession>
<evidence type="ECO:0000256" key="2">
    <source>
        <dbReference type="SAM" id="SignalP"/>
    </source>
</evidence>
<dbReference type="InterPro" id="IPR011050">
    <property type="entry name" value="Pectin_lyase_fold/virulence"/>
</dbReference>
<feature type="compositionally biased region" description="Low complexity" evidence="1">
    <location>
        <begin position="31"/>
        <end position="50"/>
    </location>
</feature>
<organism evidence="3 4">
    <name type="scientific">Saccharothrix variisporea</name>
    <dbReference type="NCBI Taxonomy" id="543527"/>
    <lineage>
        <taxon>Bacteria</taxon>
        <taxon>Bacillati</taxon>
        <taxon>Actinomycetota</taxon>
        <taxon>Actinomycetes</taxon>
        <taxon>Pseudonocardiales</taxon>
        <taxon>Pseudonocardiaceae</taxon>
        <taxon>Saccharothrix</taxon>
    </lineage>
</organism>
<keyword evidence="4" id="KW-1185">Reference proteome</keyword>
<dbReference type="AlphaFoldDB" id="A0A495X4X0"/>
<dbReference type="Proteomes" id="UP000272729">
    <property type="component" value="Unassembled WGS sequence"/>
</dbReference>
<comment type="caution">
    <text evidence="3">The sequence shown here is derived from an EMBL/GenBank/DDBJ whole genome shotgun (WGS) entry which is preliminary data.</text>
</comment>
<evidence type="ECO:0000256" key="1">
    <source>
        <dbReference type="SAM" id="MobiDB-lite"/>
    </source>
</evidence>
<sequence length="375" mass="38447">MSRRWVPCALLAVVLTSCGSSVQPFAASARPAPTTTTTTTTTSVVATTTSKLKPRPESMANPAGTAVVPPEAEPEDTSSPTKVVGTGTSASCTSDAVAEAVAGGGVITFDCGPEHVTVVLDETVRIRNDKARDIVIDGGGLVTLSGAGERRLFYLNTCDRSLGAGTRCQDQTHPRLTLQNLTLADGNATGETEEGGGAVYARGGSLKVVNSRFLRNRCDQDGPDLGGAAIRAFGQKEPVYVVGSTFQNGECSNGGALSSIGTSWVVLNSVLKNNKAIGRGANPARDGEPGGGSGGALYADGNEFTVKIAGTLIEDNHANEGGGAIFFVSNDRSGTMVVEGSTLRRNPSDGFETPGLKGIFFLGATEVTITGSTIE</sequence>
<dbReference type="OrthoDB" id="4817471at2"/>
<dbReference type="PROSITE" id="PS51257">
    <property type="entry name" value="PROKAR_LIPOPROTEIN"/>
    <property type="match status" value="1"/>
</dbReference>